<feature type="compositionally biased region" description="Basic and acidic residues" evidence="1">
    <location>
        <begin position="455"/>
        <end position="471"/>
    </location>
</feature>
<feature type="compositionally biased region" description="Low complexity" evidence="1">
    <location>
        <begin position="281"/>
        <end position="294"/>
    </location>
</feature>
<sequence>MSLLLAPYNNAMRLGQGFNSYTHEICIDDAVVVSPMQPENVLTNDGNTMRLTALILNKASAWTKQDQILLNTADFEDARRQRKNIEDEKASGAAATLEEEEAAKAAAAEAAAQEEKISQVKADLGISDEGAPQPESISPPPPPPPPPAGENGQSDAEADNPDQSGSSASPPADDLLDKAVDPAQETDPSESPKDEAGEKDLKDEIAIESSDSPEPKADAESTAVKDEPHDDHATAADAAASAKEASTVSEEAIDDHTDRPTDSEGNDAGSSQDPAADEGEPSATSATAEPSTPADDAISTKADNDADGGADPTPKNPLTPQDQESSAEWDKLSEEGTKPPSKATEEKPMDNITVTGPAAEEDNEAVKTAEPTTDGRELVPETPAKEPTSPSSEGDEQTSAESGTKPAPAGENVEKNDTSSSPDSKTQEEKPATGSALKEKTPAAGSEAELAAAKAAKEEEEKKKRAEEEAKAKAAQAEALRLQRERVEWNRAIQRRGRNKDMLEAADKFKVELSLEKMAEMHKEFLLPKSAHTLPGTGAKTKVYSIQNSTGVSQTVVFQSRLVDKLSDMTSDLGVSAALSVKKGSCGGSGRASFIDTDKFKSSDMNYYISVKVVNQSINFRDALEFNSLDNIGAEAWMSRFLFLLWTFMRTRALNSPPSRKPE</sequence>
<organism evidence="2 3">
    <name type="scientific">Tilletia controversa</name>
    <name type="common">dwarf bunt fungus</name>
    <dbReference type="NCBI Taxonomy" id="13291"/>
    <lineage>
        <taxon>Eukaryota</taxon>
        <taxon>Fungi</taxon>
        <taxon>Dikarya</taxon>
        <taxon>Basidiomycota</taxon>
        <taxon>Ustilaginomycotina</taxon>
        <taxon>Exobasidiomycetes</taxon>
        <taxon>Tilletiales</taxon>
        <taxon>Tilletiaceae</taxon>
        <taxon>Tilletia</taxon>
    </lineage>
</organism>
<reference evidence="2" key="1">
    <citation type="submission" date="2016-04" db="EMBL/GenBank/DDBJ databases">
        <authorList>
            <person name="Nguyen H.D."/>
            <person name="Samba Siva P."/>
            <person name="Cullis J."/>
            <person name="Levesque C.A."/>
            <person name="Hambleton S."/>
        </authorList>
    </citation>
    <scope>NUCLEOTIDE SEQUENCE</scope>
    <source>
        <strain evidence="2">DAOMC 236426</strain>
    </source>
</reference>
<evidence type="ECO:0000256" key="1">
    <source>
        <dbReference type="SAM" id="MobiDB-lite"/>
    </source>
</evidence>
<dbReference type="EMBL" id="LWDE02000293">
    <property type="protein sequence ID" value="KAE8249277.1"/>
    <property type="molecule type" value="Genomic_DNA"/>
</dbReference>
<accession>A0A8X7SYA1</accession>
<feature type="compositionally biased region" description="Low complexity" evidence="1">
    <location>
        <begin position="235"/>
        <end position="250"/>
    </location>
</feature>
<reference evidence="2" key="2">
    <citation type="journal article" date="2019" name="IMA Fungus">
        <title>Genome sequencing and comparison of five Tilletia species to identify candidate genes for the detection of regulated species infecting wheat.</title>
        <authorList>
            <person name="Nguyen H.D.T."/>
            <person name="Sultana T."/>
            <person name="Kesanakurti P."/>
            <person name="Hambleton S."/>
        </authorList>
    </citation>
    <scope>NUCLEOTIDE SEQUENCE</scope>
    <source>
        <strain evidence="2">DAOMC 236426</strain>
    </source>
</reference>
<keyword evidence="3" id="KW-1185">Reference proteome</keyword>
<feature type="compositionally biased region" description="Basic and acidic residues" evidence="1">
    <location>
        <begin position="425"/>
        <end position="441"/>
    </location>
</feature>
<evidence type="ECO:0000313" key="2">
    <source>
        <dbReference type="EMBL" id="KAE8249277.1"/>
    </source>
</evidence>
<evidence type="ECO:0000313" key="3">
    <source>
        <dbReference type="Proteomes" id="UP000077684"/>
    </source>
</evidence>
<comment type="caution">
    <text evidence="2">The sequence shown here is derived from an EMBL/GenBank/DDBJ whole genome shotgun (WGS) entry which is preliminary data.</text>
</comment>
<feature type="compositionally biased region" description="Pro residues" evidence="1">
    <location>
        <begin position="137"/>
        <end position="148"/>
    </location>
</feature>
<name>A0A8X7SYA1_9BASI</name>
<feature type="compositionally biased region" description="Basic and acidic residues" evidence="1">
    <location>
        <begin position="190"/>
        <end position="205"/>
    </location>
</feature>
<feature type="region of interest" description="Disordered" evidence="1">
    <location>
        <begin position="126"/>
        <end position="471"/>
    </location>
</feature>
<proteinExistence type="predicted"/>
<feature type="compositionally biased region" description="Polar residues" evidence="1">
    <location>
        <begin position="316"/>
        <end position="326"/>
    </location>
</feature>
<dbReference type="Proteomes" id="UP000077684">
    <property type="component" value="Unassembled WGS sequence"/>
</dbReference>
<dbReference type="AlphaFoldDB" id="A0A8X7SYA1"/>
<gene>
    <name evidence="2" type="ORF">A4X06_0g3305</name>
</gene>
<feature type="compositionally biased region" description="Basic and acidic residues" evidence="1">
    <location>
        <begin position="213"/>
        <end position="234"/>
    </location>
</feature>
<protein>
    <submittedName>
        <fullName evidence="2">Uncharacterized protein</fullName>
    </submittedName>
</protein>
<feature type="compositionally biased region" description="Basic and acidic residues" evidence="1">
    <location>
        <begin position="328"/>
        <end position="349"/>
    </location>
</feature>